<dbReference type="Pfam" id="PF13959">
    <property type="entry name" value="CTE_SPB4"/>
    <property type="match status" value="1"/>
</dbReference>
<reference evidence="9 10" key="2">
    <citation type="journal article" date="2013" name="Genome Biol. Evol.">
        <title>Genome sequencing of Giardia lamblia genotypes A2 and B isolates (DH and GS) and comparative analysis with the genomes of genotypes A1 and E (WB and Pig).</title>
        <authorList>
            <person name="Adam R.D."/>
            <person name="Dahlstrom E.W."/>
            <person name="Martens C.A."/>
            <person name="Bruno D.P."/>
            <person name="Barbian K.D."/>
            <person name="Ricklefs S.M."/>
            <person name="Hernandez M.M."/>
            <person name="Narla N.P."/>
            <person name="Patel R.B."/>
            <person name="Porcella S.F."/>
            <person name="Nash T.E."/>
        </authorList>
    </citation>
    <scope>NUCLEOTIDE SEQUENCE [LARGE SCALE GENOMIC DNA]</scope>
    <source>
        <strain evidence="9 10">GS</strain>
    </source>
</reference>
<sequence>MKPKRYIMNFGAPWDSLKSLVPRMPDALLYILRNRFGFTNMTPVQECAIPLLCQHKDIAAQAETGSGKTFAYLVPIIVSLIESIPHLLDVTDEPLNESDPRPNCIRALIVAPTQVLAQQIYDVLIQVVAPRYVLLLIGGVDAAIDQDSGALLNKPLVVATPGRLRYYLADGIVSLKDLEILIIDEADQVIISKDFPYIRAKLPSQRRTGLFSATFDSVTEADLALLMRNPHVVKLYNAAKEQDMYIVPHNLVMWYKVVPYEQKIYMLTKHINALRLQHEADDPKKLIVFFMTCALSQYMSFAFTHIFELLTEQEVGIYCFNGKQSQETKTKNYNAFLADTRFSVLFTTDISARGLDISDISHVLQFDPPKLIATYTHRAGRTARCYRSGDAGIFLSPEEVGIVNLLRTRGIPLHELTAAKDEQLFSRGSCEVSNSEFMGLITSLPSSDLGLTLTSEEFNTLRASIKELTQKTKRLTRALATNQQRAILAAENTDGTTAAIQKMNHVIHTTMEVPLIDTKKQLNALLERERNYLECKNYMYDHALTKFLRKLQSEKREVFESCQRAFETWLSGYNENEAKLIFNVEKLPLGEFAVSLGLLKLPNHDILRRKHINFKSVDIDVSTIVYSNPKREENRQIQLDMSARKREAREKVRQEQEALRHKRDANKITETIRASLAQQAPMHGNRVPAQFSGEARLLNLLKSGKITENEFDEMIDDLALSSGKMSKNPAKIRKWRR</sequence>
<evidence type="ECO:0000256" key="1">
    <source>
        <dbReference type="ARBA" id="ARBA00022741"/>
    </source>
</evidence>
<reference evidence="10" key="1">
    <citation type="submission" date="2012-02" db="EMBL/GenBank/DDBJ databases">
        <title>Genome sequencing of Giardia lamblia Genotypes A2 and B isolates (DH and GS) and comparative analysis with the genomes of Genotypes A1 and E (WB and Pig).</title>
        <authorList>
            <person name="Adam R."/>
            <person name="Dahlstrom E."/>
            <person name="Martens C."/>
            <person name="Bruno D."/>
            <person name="Barbian K."/>
            <person name="Porcella S.F."/>
            <person name="Nash T."/>
        </authorList>
    </citation>
    <scope>NUCLEOTIDE SEQUENCE</scope>
    <source>
        <strain evidence="10">GS</strain>
    </source>
</reference>
<evidence type="ECO:0000256" key="6">
    <source>
        <dbReference type="RuleBase" id="RU365068"/>
    </source>
</evidence>
<dbReference type="SMART" id="SM00487">
    <property type="entry name" value="DEXDc"/>
    <property type="match status" value="1"/>
</dbReference>
<dbReference type="InterPro" id="IPR001650">
    <property type="entry name" value="Helicase_C-like"/>
</dbReference>
<dbReference type="GO" id="GO:0003724">
    <property type="term" value="F:RNA helicase activity"/>
    <property type="evidence" value="ECO:0007669"/>
    <property type="project" value="UniProtKB-EC"/>
</dbReference>
<evidence type="ECO:0000259" key="7">
    <source>
        <dbReference type="PROSITE" id="PS51192"/>
    </source>
</evidence>
<dbReference type="VEuPathDB" id="GiardiaDB:DHA2_15555"/>
<comment type="similarity">
    <text evidence="6">Belongs to the DEAD box helicase family.</text>
</comment>
<evidence type="ECO:0000256" key="4">
    <source>
        <dbReference type="ARBA" id="ARBA00022840"/>
    </source>
</evidence>
<organism evidence="9 10">
    <name type="scientific">Giardia intestinalis</name>
    <name type="common">Giardia lamblia</name>
    <dbReference type="NCBI Taxonomy" id="5741"/>
    <lineage>
        <taxon>Eukaryota</taxon>
        <taxon>Metamonada</taxon>
        <taxon>Diplomonadida</taxon>
        <taxon>Hexamitidae</taxon>
        <taxon>Giardiinae</taxon>
        <taxon>Giardia</taxon>
    </lineage>
</organism>
<dbReference type="GO" id="GO:0003723">
    <property type="term" value="F:RNA binding"/>
    <property type="evidence" value="ECO:0007669"/>
    <property type="project" value="UniProtKB-UniRule"/>
</dbReference>
<keyword evidence="2 6" id="KW-0378">Hydrolase</keyword>
<gene>
    <name evidence="9" type="ORF">GSB_15555</name>
</gene>
<protein>
    <recommendedName>
        <fullName evidence="6">ATP-dependent RNA helicase</fullName>
        <ecNumber evidence="6">3.6.4.13</ecNumber>
    </recommendedName>
</protein>
<comment type="catalytic activity">
    <reaction evidence="6">
        <text>ATP + H2O = ADP + phosphate + H(+)</text>
        <dbReference type="Rhea" id="RHEA:13065"/>
        <dbReference type="ChEBI" id="CHEBI:15377"/>
        <dbReference type="ChEBI" id="CHEBI:15378"/>
        <dbReference type="ChEBI" id="CHEBI:30616"/>
        <dbReference type="ChEBI" id="CHEBI:43474"/>
        <dbReference type="ChEBI" id="CHEBI:456216"/>
        <dbReference type="EC" id="3.6.4.13"/>
    </reaction>
</comment>
<comment type="caution">
    <text evidence="9">The sequence shown here is derived from an EMBL/GenBank/DDBJ whole genome shotgun (WGS) entry which is preliminary data.</text>
</comment>
<dbReference type="InterPro" id="IPR027417">
    <property type="entry name" value="P-loop_NTPase"/>
</dbReference>
<dbReference type="AlphaFoldDB" id="V6TUI2"/>
<dbReference type="CDD" id="cd18787">
    <property type="entry name" value="SF2_C_DEAD"/>
    <property type="match status" value="1"/>
</dbReference>
<dbReference type="InterPro" id="IPR011545">
    <property type="entry name" value="DEAD/DEAH_box_helicase_dom"/>
</dbReference>
<dbReference type="PROSITE" id="PS51194">
    <property type="entry name" value="HELICASE_CTER"/>
    <property type="match status" value="1"/>
</dbReference>
<comment type="function">
    <text evidence="6">RNA helicase.</text>
</comment>
<dbReference type="EC" id="3.6.4.13" evidence="6"/>
<dbReference type="PANTHER" id="PTHR24031">
    <property type="entry name" value="RNA HELICASE"/>
    <property type="match status" value="1"/>
</dbReference>
<proteinExistence type="inferred from homology"/>
<evidence type="ECO:0000313" key="9">
    <source>
        <dbReference type="EMBL" id="ESU40645.1"/>
    </source>
</evidence>
<name>V6TUI2_GIAIN</name>
<evidence type="ECO:0000256" key="5">
    <source>
        <dbReference type="ARBA" id="ARBA00022884"/>
    </source>
</evidence>
<evidence type="ECO:0000313" key="10">
    <source>
        <dbReference type="Proteomes" id="UP000018040"/>
    </source>
</evidence>
<dbReference type="OrthoDB" id="7396459at2759"/>
<feature type="domain" description="Helicase ATP-binding" evidence="7">
    <location>
        <begin position="49"/>
        <end position="233"/>
    </location>
</feature>
<dbReference type="Pfam" id="PF00271">
    <property type="entry name" value="Helicase_C"/>
    <property type="match status" value="1"/>
</dbReference>
<dbReference type="VEuPathDB" id="GiardiaDB:GL50803_0015555"/>
<dbReference type="VEuPathDB" id="GiardiaDB:GL50581_3020"/>
<dbReference type="GO" id="GO:0005524">
    <property type="term" value="F:ATP binding"/>
    <property type="evidence" value="ECO:0007669"/>
    <property type="project" value="UniProtKB-UniRule"/>
</dbReference>
<evidence type="ECO:0000256" key="3">
    <source>
        <dbReference type="ARBA" id="ARBA00022806"/>
    </source>
</evidence>
<dbReference type="Gene3D" id="3.40.50.300">
    <property type="entry name" value="P-loop containing nucleotide triphosphate hydrolases"/>
    <property type="match status" value="2"/>
</dbReference>
<dbReference type="PROSITE" id="PS51192">
    <property type="entry name" value="HELICASE_ATP_BIND_1"/>
    <property type="match status" value="1"/>
</dbReference>
<keyword evidence="3 6" id="KW-0347">Helicase</keyword>
<dbReference type="InterPro" id="IPR025313">
    <property type="entry name" value="SPB4-like_CTE"/>
</dbReference>
<dbReference type="SMART" id="SM01178">
    <property type="entry name" value="DUF4217"/>
    <property type="match status" value="1"/>
</dbReference>
<dbReference type="GO" id="GO:0016787">
    <property type="term" value="F:hydrolase activity"/>
    <property type="evidence" value="ECO:0007669"/>
    <property type="project" value="UniProtKB-KW"/>
</dbReference>
<dbReference type="Proteomes" id="UP000018040">
    <property type="component" value="Unassembled WGS sequence"/>
</dbReference>
<evidence type="ECO:0000256" key="2">
    <source>
        <dbReference type="ARBA" id="ARBA00022801"/>
    </source>
</evidence>
<dbReference type="Pfam" id="PF00270">
    <property type="entry name" value="DEAD"/>
    <property type="match status" value="1"/>
</dbReference>
<dbReference type="InterPro" id="IPR044742">
    <property type="entry name" value="DEAD/DEAH_RhlB"/>
</dbReference>
<keyword evidence="5 6" id="KW-0694">RNA-binding</keyword>
<dbReference type="SUPFAM" id="SSF52540">
    <property type="entry name" value="P-loop containing nucleoside triphosphate hydrolases"/>
    <property type="match status" value="1"/>
</dbReference>
<comment type="domain">
    <text evidence="6">The Q motif is unique to and characteristic of the DEAD box family of RNA helicases and controls ATP binding and hydrolysis.</text>
</comment>
<dbReference type="SMART" id="SM00490">
    <property type="entry name" value="HELICc"/>
    <property type="match status" value="1"/>
</dbReference>
<dbReference type="CDD" id="cd00268">
    <property type="entry name" value="DEADc"/>
    <property type="match status" value="1"/>
</dbReference>
<keyword evidence="1 6" id="KW-0547">Nucleotide-binding</keyword>
<dbReference type="InterPro" id="IPR014001">
    <property type="entry name" value="Helicase_ATP-bd"/>
</dbReference>
<feature type="domain" description="Helicase C-terminal" evidence="8">
    <location>
        <begin position="266"/>
        <end position="424"/>
    </location>
</feature>
<dbReference type="EMBL" id="AHHH01000191">
    <property type="protein sequence ID" value="ESU40645.1"/>
    <property type="molecule type" value="Genomic_DNA"/>
</dbReference>
<keyword evidence="4 6" id="KW-0067">ATP-binding</keyword>
<evidence type="ECO:0000259" key="8">
    <source>
        <dbReference type="PROSITE" id="PS51194"/>
    </source>
</evidence>
<dbReference type="VEuPathDB" id="GiardiaDB:QR46_0109"/>
<accession>V6TUI2</accession>